<dbReference type="Proteomes" id="UP000326924">
    <property type="component" value="Unassembled WGS sequence"/>
</dbReference>
<proteinExistence type="predicted"/>
<comment type="caution">
    <text evidence="1">The sequence shown here is derived from an EMBL/GenBank/DDBJ whole genome shotgun (WGS) entry which is preliminary data.</text>
</comment>
<accession>A0A5J5FB98</accession>
<gene>
    <name evidence="1" type="ORF">FN846DRAFT_691</name>
</gene>
<organism evidence="1 2">
    <name type="scientific">Sphaerosporella brunnea</name>
    <dbReference type="NCBI Taxonomy" id="1250544"/>
    <lineage>
        <taxon>Eukaryota</taxon>
        <taxon>Fungi</taxon>
        <taxon>Dikarya</taxon>
        <taxon>Ascomycota</taxon>
        <taxon>Pezizomycotina</taxon>
        <taxon>Pezizomycetes</taxon>
        <taxon>Pezizales</taxon>
        <taxon>Pyronemataceae</taxon>
        <taxon>Sphaerosporella</taxon>
    </lineage>
</organism>
<dbReference type="AlphaFoldDB" id="A0A5J5FB98"/>
<reference evidence="1 2" key="1">
    <citation type="submission" date="2019-09" db="EMBL/GenBank/DDBJ databases">
        <title>Draft genome of the ectomycorrhizal ascomycete Sphaerosporella brunnea.</title>
        <authorList>
            <consortium name="DOE Joint Genome Institute"/>
            <person name="Benucci G.M."/>
            <person name="Marozzi G."/>
            <person name="Antonielli L."/>
            <person name="Sanchez S."/>
            <person name="Marco P."/>
            <person name="Wang X."/>
            <person name="Falini L.B."/>
            <person name="Barry K."/>
            <person name="Haridas S."/>
            <person name="Lipzen A."/>
            <person name="Labutti K."/>
            <person name="Grigoriev I.V."/>
            <person name="Murat C."/>
            <person name="Martin F."/>
            <person name="Albertini E."/>
            <person name="Donnini D."/>
            <person name="Bonito G."/>
        </authorList>
    </citation>
    <scope>NUCLEOTIDE SEQUENCE [LARGE SCALE GENOMIC DNA]</scope>
    <source>
        <strain evidence="1 2">Sb_GMNB300</strain>
    </source>
</reference>
<dbReference type="InParanoid" id="A0A5J5FB98"/>
<keyword evidence="2" id="KW-1185">Reference proteome</keyword>
<sequence length="134" mass="15230">MRLFPTTTIHLCQDRELWYSISLMPHSPSRTIVKCEVYQLVPTVNACGEAFLRDHMYAGTSYGAIQTSESDGWELQTQILEKLRQHCKLERSAGEEIWPAFVGTAMTEDGKETDRLCRELESCATGLEGDVLDW</sequence>
<dbReference type="EMBL" id="VXIS01000001">
    <property type="protein sequence ID" value="KAA8914973.1"/>
    <property type="molecule type" value="Genomic_DNA"/>
</dbReference>
<name>A0A5J5FB98_9PEZI</name>
<protein>
    <submittedName>
        <fullName evidence="1">Uncharacterized protein</fullName>
    </submittedName>
</protein>
<evidence type="ECO:0000313" key="1">
    <source>
        <dbReference type="EMBL" id="KAA8914973.1"/>
    </source>
</evidence>
<evidence type="ECO:0000313" key="2">
    <source>
        <dbReference type="Proteomes" id="UP000326924"/>
    </source>
</evidence>
<dbReference type="OrthoDB" id="426882at2759"/>